<evidence type="ECO:0000256" key="3">
    <source>
        <dbReference type="ARBA" id="ARBA00023242"/>
    </source>
</evidence>
<dbReference type="GO" id="GO:0043565">
    <property type="term" value="F:sequence-specific DNA binding"/>
    <property type="evidence" value="ECO:0007669"/>
    <property type="project" value="InterPro"/>
</dbReference>
<dbReference type="AlphaFoldDB" id="A0A0K3CN13"/>
<feature type="compositionally biased region" description="Polar residues" evidence="5">
    <location>
        <begin position="131"/>
        <end position="141"/>
    </location>
</feature>
<dbReference type="GO" id="GO:0003700">
    <property type="term" value="F:DNA-binding transcription factor activity"/>
    <property type="evidence" value="ECO:0007669"/>
    <property type="project" value="InterPro"/>
</dbReference>
<proteinExistence type="inferred from homology"/>
<accession>A0A0K3CN13</accession>
<dbReference type="EMBL" id="CWKI01000012">
    <property type="protein sequence ID" value="CTR10087.1"/>
    <property type="molecule type" value="Genomic_DNA"/>
</dbReference>
<dbReference type="EMBL" id="LCTV02000012">
    <property type="protein sequence ID" value="PRQ71332.1"/>
    <property type="molecule type" value="Genomic_DNA"/>
</dbReference>
<dbReference type="Proteomes" id="UP000239560">
    <property type="component" value="Unassembled WGS sequence"/>
</dbReference>
<feature type="compositionally biased region" description="Low complexity" evidence="5">
    <location>
        <begin position="436"/>
        <end position="446"/>
    </location>
</feature>
<evidence type="ECO:0000313" key="9">
    <source>
        <dbReference type="Proteomes" id="UP000199069"/>
    </source>
</evidence>
<evidence type="ECO:0000256" key="5">
    <source>
        <dbReference type="SAM" id="MobiDB-lite"/>
    </source>
</evidence>
<dbReference type="InterPro" id="IPR036388">
    <property type="entry name" value="WH-like_DNA-bd_sf"/>
</dbReference>
<dbReference type="GO" id="GO:0005634">
    <property type="term" value="C:nucleus"/>
    <property type="evidence" value="ECO:0007669"/>
    <property type="project" value="UniProtKB-SubCell"/>
</dbReference>
<feature type="compositionally biased region" description="Basic residues" evidence="5">
    <location>
        <begin position="119"/>
        <end position="130"/>
    </location>
</feature>
<dbReference type="SUPFAM" id="SSF46785">
    <property type="entry name" value="Winged helix' DNA-binding domain"/>
    <property type="match status" value="1"/>
</dbReference>
<evidence type="ECO:0000256" key="1">
    <source>
        <dbReference type="ARBA" id="ARBA00004123"/>
    </source>
</evidence>
<comment type="subcellular location">
    <subcellularLocation>
        <location evidence="1">Nucleus</location>
    </subcellularLocation>
</comment>
<dbReference type="InterPro" id="IPR000232">
    <property type="entry name" value="HSF_DNA-bd"/>
</dbReference>
<dbReference type="Pfam" id="PF00447">
    <property type="entry name" value="HSF_DNA-bind"/>
    <property type="match status" value="1"/>
</dbReference>
<dbReference type="OMA" id="LYEHEDE"/>
<dbReference type="Proteomes" id="UP000199069">
    <property type="component" value="Unassembled WGS sequence"/>
</dbReference>
<reference evidence="8 10" key="2">
    <citation type="journal article" date="2018" name="Elife">
        <title>Functional genomics of lipid metabolism in the oleaginous yeast Rhodosporidium toruloides.</title>
        <authorList>
            <person name="Coradetti S.T."/>
            <person name="Pinel D."/>
            <person name="Geiselman G."/>
            <person name="Ito M."/>
            <person name="Mondo S."/>
            <person name="Reilly M.C."/>
            <person name="Cheng Y.F."/>
            <person name="Bauer S."/>
            <person name="Grigoriev I."/>
            <person name="Gladden J.M."/>
            <person name="Simmons B.A."/>
            <person name="Brem R."/>
            <person name="Arkin A.P."/>
            <person name="Skerker J.M."/>
        </authorList>
    </citation>
    <scope>NUCLEOTIDE SEQUENCE [LARGE SCALE GENOMIC DNA]</scope>
    <source>
        <strain evidence="8 10">NBRC 0880</strain>
    </source>
</reference>
<evidence type="ECO:0000256" key="2">
    <source>
        <dbReference type="ARBA" id="ARBA00023125"/>
    </source>
</evidence>
<evidence type="ECO:0000313" key="10">
    <source>
        <dbReference type="Proteomes" id="UP000239560"/>
    </source>
</evidence>
<protein>
    <submittedName>
        <fullName evidence="7">BY PROTMAP: gi|472586354|gb|EMS23882.1| transcription factor [Rhodosporidium toruloides NP11] gi|647397558|emb|CDR40673.1| RHTO0S05e06106g1_1 [Rhodosporidium toruloides]</fullName>
    </submittedName>
</protein>
<dbReference type="SMART" id="SM00415">
    <property type="entry name" value="HSF"/>
    <property type="match status" value="1"/>
</dbReference>
<keyword evidence="2" id="KW-0238">DNA-binding</keyword>
<dbReference type="STRING" id="5286.A0A0K3CN13"/>
<keyword evidence="9" id="KW-1185">Reference proteome</keyword>
<evidence type="ECO:0000259" key="6">
    <source>
        <dbReference type="SMART" id="SM00415"/>
    </source>
</evidence>
<evidence type="ECO:0000256" key="4">
    <source>
        <dbReference type="RuleBase" id="RU004020"/>
    </source>
</evidence>
<dbReference type="InterPro" id="IPR036390">
    <property type="entry name" value="WH_DNA-bd_sf"/>
</dbReference>
<name>A0A0K3CN13_RHOTO</name>
<dbReference type="Gene3D" id="1.10.10.10">
    <property type="entry name" value="Winged helix-like DNA-binding domain superfamily/Winged helix DNA-binding domain"/>
    <property type="match status" value="1"/>
</dbReference>
<organism evidence="7 9">
    <name type="scientific">Rhodotorula toruloides</name>
    <name type="common">Yeast</name>
    <name type="synonym">Rhodosporidium toruloides</name>
    <dbReference type="NCBI Taxonomy" id="5286"/>
    <lineage>
        <taxon>Eukaryota</taxon>
        <taxon>Fungi</taxon>
        <taxon>Dikarya</taxon>
        <taxon>Basidiomycota</taxon>
        <taxon>Pucciniomycotina</taxon>
        <taxon>Microbotryomycetes</taxon>
        <taxon>Sporidiobolales</taxon>
        <taxon>Sporidiobolaceae</taxon>
        <taxon>Rhodotorula</taxon>
    </lineage>
</organism>
<comment type="similarity">
    <text evidence="4">Belongs to the HSF family.</text>
</comment>
<dbReference type="OrthoDB" id="2526774at2759"/>
<feature type="region of interest" description="Disordered" evidence="5">
    <location>
        <begin position="119"/>
        <end position="158"/>
    </location>
</feature>
<gene>
    <name evidence="7" type="primary">FGENESH: predicted gene_12.108</name>
    <name evidence="8" type="ORF">AAT19DRAFT_10190</name>
    <name evidence="7" type="ORF">BN2166_0059480</name>
</gene>
<feature type="region of interest" description="Disordered" evidence="5">
    <location>
        <begin position="409"/>
        <end position="446"/>
    </location>
</feature>
<feature type="region of interest" description="Disordered" evidence="5">
    <location>
        <begin position="277"/>
        <end position="339"/>
    </location>
</feature>
<reference evidence="7 9" key="1">
    <citation type="submission" date="2015-07" db="EMBL/GenBank/DDBJ databases">
        <authorList>
            <person name="Cajimat M.N.B."/>
            <person name="Milazzo M.L."/>
            <person name="Fulhorst C.F."/>
        </authorList>
    </citation>
    <scope>NUCLEOTIDE SEQUENCE [LARGE SCALE GENOMIC DNA]</scope>
    <source>
        <strain evidence="7">Single colony</strain>
    </source>
</reference>
<keyword evidence="3" id="KW-0539">Nucleus</keyword>
<feature type="domain" description="HSF-type DNA-binding" evidence="6">
    <location>
        <begin position="12"/>
        <end position="118"/>
    </location>
</feature>
<evidence type="ECO:0000313" key="8">
    <source>
        <dbReference type="EMBL" id="PRQ71332.1"/>
    </source>
</evidence>
<evidence type="ECO:0000313" key="7">
    <source>
        <dbReference type="EMBL" id="CTR10087.1"/>
    </source>
</evidence>
<sequence length="446" mass="49072">MATVPAPSPDKARSSFVVKLHQLLCAEQHPEYLHWINNDTFAITSVEPHARHALSPQWDFRSLSSFIRQLSYYSFKRLSDRRRSAERRSSVPSFIVFTHPSGNFVRDDQAKAALIQRKLRARKPAQKRKNSTASSAGTGQEQDYGDRSPSPNDGNFELYEHEDEAKPNVNATQLGLQQYQLPAWNALEAQGRTIHSSPRTIPGAAPIASVAPHMHLAYGPLKEQASPYDTGYPSPMSAPSSNAFFPAQGRPHGYYPTALPPDQAYYYPPPSTSMPNTSSYGAYPSNELPPIRTVTSGLVAPPSPPPEPAYLHHPAPQTRPSHDDEEKTPSPLASHAAIQPQLAPIEQQRPRLMYNSSPLRQAQASMPPPHPQAVDPAYYPSAFSHQPLYHHAYPQPHAPVPLDARHYAPHDFAPPKAYYQHPTEGEPPSGYPPSGGPAAAPVVSHA</sequence>